<evidence type="ECO:0000259" key="1">
    <source>
        <dbReference type="Pfam" id="PF13280"/>
    </source>
</evidence>
<protein>
    <submittedName>
        <fullName evidence="2">WYL domain-containing protein</fullName>
    </submittedName>
</protein>
<organism evidence="2 3">
    <name type="scientific">Fusobacterium mortiferum</name>
    <dbReference type="NCBI Taxonomy" id="850"/>
    <lineage>
        <taxon>Bacteria</taxon>
        <taxon>Fusobacteriati</taxon>
        <taxon>Fusobacteriota</taxon>
        <taxon>Fusobacteriia</taxon>
        <taxon>Fusobacteriales</taxon>
        <taxon>Fusobacteriaceae</taxon>
        <taxon>Fusobacterium</taxon>
    </lineage>
</organism>
<dbReference type="InterPro" id="IPR026881">
    <property type="entry name" value="WYL_dom"/>
</dbReference>
<dbReference type="EMBL" id="JACJLT010000238">
    <property type="protein sequence ID" value="MBM6876240.1"/>
    <property type="molecule type" value="Genomic_DNA"/>
</dbReference>
<gene>
    <name evidence="2" type="ORF">H6A04_11420</name>
</gene>
<feature type="non-terminal residue" evidence="2">
    <location>
        <position position="1"/>
    </location>
</feature>
<comment type="caution">
    <text evidence="2">The sequence shown here is derived from an EMBL/GenBank/DDBJ whole genome shotgun (WGS) entry which is preliminary data.</text>
</comment>
<dbReference type="PANTHER" id="PTHR34580">
    <property type="match status" value="1"/>
</dbReference>
<dbReference type="Proteomes" id="UP000728968">
    <property type="component" value="Unassembled WGS sequence"/>
</dbReference>
<name>A0ABS2G5D0_FUSMR</name>
<keyword evidence="3" id="KW-1185">Reference proteome</keyword>
<evidence type="ECO:0000313" key="2">
    <source>
        <dbReference type="EMBL" id="MBM6876240.1"/>
    </source>
</evidence>
<feature type="domain" description="WYL" evidence="1">
    <location>
        <begin position="84"/>
        <end position="158"/>
    </location>
</feature>
<dbReference type="RefSeq" id="WP_204716855.1">
    <property type="nucleotide sequence ID" value="NZ_JACJLT010000238.1"/>
</dbReference>
<reference evidence="2 3" key="1">
    <citation type="journal article" date="2021" name="Sci. Rep.">
        <title>The distribution of antibiotic resistance genes in chicken gut microbiota commensals.</title>
        <authorList>
            <person name="Juricova H."/>
            <person name="Matiasovicova J."/>
            <person name="Kubasova T."/>
            <person name="Cejkova D."/>
            <person name="Rychlik I."/>
        </authorList>
    </citation>
    <scope>NUCLEOTIDE SEQUENCE [LARGE SCALE GENOMIC DNA]</scope>
    <source>
        <strain evidence="2 3">An425</strain>
    </source>
</reference>
<dbReference type="InterPro" id="IPR051534">
    <property type="entry name" value="CBASS_pafABC_assoc_protein"/>
</dbReference>
<dbReference type="PANTHER" id="PTHR34580:SF1">
    <property type="entry name" value="PROTEIN PAFC"/>
    <property type="match status" value="1"/>
</dbReference>
<dbReference type="PROSITE" id="PS52050">
    <property type="entry name" value="WYL"/>
    <property type="match status" value="1"/>
</dbReference>
<proteinExistence type="predicted"/>
<dbReference type="Pfam" id="PF13280">
    <property type="entry name" value="WYL"/>
    <property type="match status" value="1"/>
</dbReference>
<accession>A0ABS2G5D0</accession>
<evidence type="ECO:0000313" key="3">
    <source>
        <dbReference type="Proteomes" id="UP000728968"/>
    </source>
</evidence>
<sequence length="250" mass="29719">SNSYKLVNEDNQKLNNSEILAVCKILLDSRAFLKEEMVTIINKLMKQCIPIENYTKVSKLVENEKFHYMELQHKKSFINNIWEIGEAIQNHYKMEVDYIRMDKKVVKRIIEPVGLMFSEYYFYLLGHIENIDKEKYFQNKDDIYPTIYRLDRIESYKVLDEHFAVVYKNRFEEGEFRKRVQFMTGGKLRKLIFKYSGSSLESVLDKIPTAEILEQKEDSTILSAEVFGNGIDRWILSQGDCIELLEDKKY</sequence>